<evidence type="ECO:0000313" key="4">
    <source>
        <dbReference type="Proteomes" id="UP000277498"/>
    </source>
</evidence>
<dbReference type="EMBL" id="UXAW01000134">
    <property type="protein sequence ID" value="VDC33810.1"/>
    <property type="molecule type" value="Genomic_DNA"/>
</dbReference>
<gene>
    <name evidence="3" type="ORF">XINFAN_04040</name>
</gene>
<dbReference type="Pfam" id="PF03428">
    <property type="entry name" value="RP-C"/>
    <property type="match status" value="1"/>
</dbReference>
<feature type="region of interest" description="Disordered" evidence="1">
    <location>
        <begin position="233"/>
        <end position="319"/>
    </location>
</feature>
<dbReference type="RefSeq" id="WP_124088711.1">
    <property type="nucleotide sequence ID" value="NZ_UXAW01000134.1"/>
</dbReference>
<keyword evidence="4" id="KW-1185">Reference proteome</keyword>
<sequence length="402" mass="43492">MKHITSTVLAAGAQEICVKAAEHSLPGMGSITLQPAFRPVTRREVMAAVNTCGRDLGLRPATLVVLDALLSCLPSQSSDGREVPVSPTTLLTVYASNETLCFRAKGMTDRQLRRHLEALETTGLIQRRDSANGKRFPVMRQGKAIGAFGLDLSPLFARADELLALALCRREEAEELRGLRAQILRLRAACLNLTLDAAASAFVDGLRNLIRRVSLTLTEARAALAQLTAVVSPRTEPAQPQIKAPKTVSDEPAVISDDSPAQEAGSGHNLFDHDAATTIPIQPQSTPTATSQSDQTPASDGQNVRHIEQESDSKKRIRESSTLPCWGDLTEVSAFYAEPANAQEAKVIAFEFGKMLRISQDLLASATSKLGLWALLMLEDRIARQANEILNPDAYLRSVLRG</sequence>
<reference evidence="3 4" key="1">
    <citation type="submission" date="2018-11" db="EMBL/GenBank/DDBJ databases">
        <authorList>
            <person name="Criscuolo A."/>
        </authorList>
    </citation>
    <scope>NUCLEOTIDE SEQUENCE [LARGE SCALE GENOMIC DNA]</scope>
    <source>
        <strain evidence="3">ACIP111625</strain>
    </source>
</reference>
<dbReference type="Proteomes" id="UP000277498">
    <property type="component" value="Unassembled WGS sequence"/>
</dbReference>
<evidence type="ECO:0000313" key="3">
    <source>
        <dbReference type="EMBL" id="VDC33810.1"/>
    </source>
</evidence>
<feature type="compositionally biased region" description="Low complexity" evidence="1">
    <location>
        <begin position="276"/>
        <end position="297"/>
    </location>
</feature>
<accession>A0A3P5XXF4</accession>
<dbReference type="AlphaFoldDB" id="A0A3P5XXF4"/>
<evidence type="ECO:0000256" key="1">
    <source>
        <dbReference type="SAM" id="MobiDB-lite"/>
    </source>
</evidence>
<proteinExistence type="predicted"/>
<feature type="compositionally biased region" description="Basic and acidic residues" evidence="1">
    <location>
        <begin position="303"/>
        <end position="314"/>
    </location>
</feature>
<evidence type="ECO:0000259" key="2">
    <source>
        <dbReference type="Pfam" id="PF03428"/>
    </source>
</evidence>
<dbReference type="OrthoDB" id="7488837at2"/>
<organism evidence="3 4">
    <name type="scientific">Pseudogemmobacter humi</name>
    <dbReference type="NCBI Taxonomy" id="2483812"/>
    <lineage>
        <taxon>Bacteria</taxon>
        <taxon>Pseudomonadati</taxon>
        <taxon>Pseudomonadota</taxon>
        <taxon>Alphaproteobacteria</taxon>
        <taxon>Rhodobacterales</taxon>
        <taxon>Paracoccaceae</taxon>
        <taxon>Pseudogemmobacter</taxon>
    </lineage>
</organism>
<name>A0A3P5XXF4_9RHOB</name>
<feature type="domain" description="Plasmid replication protein C N-terminal" evidence="2">
    <location>
        <begin position="40"/>
        <end position="189"/>
    </location>
</feature>
<dbReference type="InterPro" id="IPR005090">
    <property type="entry name" value="RepC_N"/>
</dbReference>
<protein>
    <recommendedName>
        <fullName evidence="2">Plasmid replication protein C N-terminal domain-containing protein</fullName>
    </recommendedName>
</protein>